<proteinExistence type="predicted"/>
<sequence>MKYWFISDDVFFLKSLQLIIGERYQEVAFIDLNKEWAGIKPNAKDAVVVAVDNNHLRSCLLKKPVLLSTKLIVLVDIPLTPGETRCSFPCLLSKKIRRKEFIELLDDAENIPLRRKITSLRAVNIFTQLCYGGKIPEITGPPGLTTKSIYRIKRDVLQEYGLTKCNSVGVLICRDLLVMSTHLIDK</sequence>
<dbReference type="EMBL" id="CACRTI010000004">
    <property type="protein sequence ID" value="VYT30810.1"/>
    <property type="molecule type" value="Genomic_DNA"/>
</dbReference>
<reference evidence="1" key="1">
    <citation type="submission" date="2019-11" db="EMBL/GenBank/DDBJ databases">
        <authorList>
            <person name="Feng L."/>
        </authorList>
    </citation>
    <scope>NUCLEOTIDE SEQUENCE</scope>
    <source>
        <strain evidence="1">CAmalonaticusLFYP1</strain>
    </source>
</reference>
<gene>
    <name evidence="1" type="ORF">CALFYP1_03802</name>
</gene>
<protein>
    <submittedName>
        <fullName evidence="1">Uncharacterized protein</fullName>
    </submittedName>
</protein>
<dbReference type="RefSeq" id="WP_090050585.1">
    <property type="nucleotide sequence ID" value="NZ_CACRTI010000004.1"/>
</dbReference>
<evidence type="ECO:0000313" key="1">
    <source>
        <dbReference type="EMBL" id="VYT30810.1"/>
    </source>
</evidence>
<organism evidence="1">
    <name type="scientific">Citrobacter amalonaticus</name>
    <dbReference type="NCBI Taxonomy" id="35703"/>
    <lineage>
        <taxon>Bacteria</taxon>
        <taxon>Pseudomonadati</taxon>
        <taxon>Pseudomonadota</taxon>
        <taxon>Gammaproteobacteria</taxon>
        <taxon>Enterobacterales</taxon>
        <taxon>Enterobacteriaceae</taxon>
        <taxon>Citrobacter</taxon>
    </lineage>
</organism>
<name>A0A6N2VLH4_CITAM</name>
<dbReference type="AlphaFoldDB" id="A0A6N2VLH4"/>
<accession>A0A6N2VLH4</accession>